<comment type="caution">
    <text evidence="1">The sequence shown here is derived from an EMBL/GenBank/DDBJ whole genome shotgun (WGS) entry which is preliminary data.</text>
</comment>
<sequence>MLNFLSCIIYQSIFILFSETKDCEALRYKDQEDKAQDDHYNCAKGRGKT</sequence>
<protein>
    <submittedName>
        <fullName evidence="1">Uncharacterized protein</fullName>
    </submittedName>
</protein>
<reference evidence="1" key="1">
    <citation type="submission" date="2023-07" db="EMBL/GenBank/DDBJ databases">
        <authorList>
            <consortium name="AG Swart"/>
            <person name="Singh M."/>
            <person name="Singh A."/>
            <person name="Seah K."/>
            <person name="Emmerich C."/>
        </authorList>
    </citation>
    <scope>NUCLEOTIDE SEQUENCE</scope>
    <source>
        <strain evidence="1">DP1</strain>
    </source>
</reference>
<organism evidence="1 2">
    <name type="scientific">Euplotes crassus</name>
    <dbReference type="NCBI Taxonomy" id="5936"/>
    <lineage>
        <taxon>Eukaryota</taxon>
        <taxon>Sar</taxon>
        <taxon>Alveolata</taxon>
        <taxon>Ciliophora</taxon>
        <taxon>Intramacronucleata</taxon>
        <taxon>Spirotrichea</taxon>
        <taxon>Hypotrichia</taxon>
        <taxon>Euplotida</taxon>
        <taxon>Euplotidae</taxon>
        <taxon>Moneuplotes</taxon>
    </lineage>
</organism>
<accession>A0AAD2DD03</accession>
<keyword evidence="2" id="KW-1185">Reference proteome</keyword>
<dbReference type="Proteomes" id="UP001295684">
    <property type="component" value="Unassembled WGS sequence"/>
</dbReference>
<proteinExistence type="predicted"/>
<dbReference type="EMBL" id="CAMPGE010030243">
    <property type="protein sequence ID" value="CAI2387756.1"/>
    <property type="molecule type" value="Genomic_DNA"/>
</dbReference>
<gene>
    <name evidence="1" type="ORF">ECRASSUSDP1_LOCUS29390</name>
</gene>
<evidence type="ECO:0000313" key="2">
    <source>
        <dbReference type="Proteomes" id="UP001295684"/>
    </source>
</evidence>
<name>A0AAD2DD03_EUPCR</name>
<evidence type="ECO:0000313" key="1">
    <source>
        <dbReference type="EMBL" id="CAI2387756.1"/>
    </source>
</evidence>
<dbReference type="AlphaFoldDB" id="A0AAD2DD03"/>